<dbReference type="RefSeq" id="XP_024773155.1">
    <property type="nucleotide sequence ID" value="XM_024916135.1"/>
</dbReference>
<dbReference type="Gene3D" id="1.10.1200.10">
    <property type="entry name" value="ACP-like"/>
    <property type="match status" value="1"/>
</dbReference>
<evidence type="ECO:0000256" key="2">
    <source>
        <dbReference type="ARBA" id="ARBA00022553"/>
    </source>
</evidence>
<name>A0A2T4A967_TRIHA</name>
<evidence type="ECO:0000259" key="3">
    <source>
        <dbReference type="PROSITE" id="PS50075"/>
    </source>
</evidence>
<evidence type="ECO:0000256" key="1">
    <source>
        <dbReference type="ARBA" id="ARBA00022450"/>
    </source>
</evidence>
<dbReference type="InterPro" id="IPR009081">
    <property type="entry name" value="PP-bd_ACP"/>
</dbReference>
<dbReference type="EMBL" id="KZ679682">
    <property type="protein sequence ID" value="PTB53478.1"/>
    <property type="molecule type" value="Genomic_DNA"/>
</dbReference>
<dbReference type="Proteomes" id="UP000241690">
    <property type="component" value="Unassembled WGS sequence"/>
</dbReference>
<dbReference type="GO" id="GO:0031177">
    <property type="term" value="F:phosphopantetheine binding"/>
    <property type="evidence" value="ECO:0007669"/>
    <property type="project" value="InterPro"/>
</dbReference>
<dbReference type="Pfam" id="PF00550">
    <property type="entry name" value="PP-binding"/>
    <property type="match status" value="1"/>
</dbReference>
<dbReference type="PROSITE" id="PS50075">
    <property type="entry name" value="CARRIER"/>
    <property type="match status" value="1"/>
</dbReference>
<dbReference type="AlphaFoldDB" id="A0A2T4A967"/>
<gene>
    <name evidence="4" type="ORF">M431DRAFT_483603</name>
</gene>
<dbReference type="SUPFAM" id="SSF47336">
    <property type="entry name" value="ACP-like"/>
    <property type="match status" value="1"/>
</dbReference>
<keyword evidence="2" id="KW-0597">Phosphoprotein</keyword>
<dbReference type="SMART" id="SM00823">
    <property type="entry name" value="PKS_PP"/>
    <property type="match status" value="1"/>
</dbReference>
<organism evidence="4 5">
    <name type="scientific">Trichoderma harzianum CBS 226.95</name>
    <dbReference type="NCBI Taxonomy" id="983964"/>
    <lineage>
        <taxon>Eukaryota</taxon>
        <taxon>Fungi</taxon>
        <taxon>Dikarya</taxon>
        <taxon>Ascomycota</taxon>
        <taxon>Pezizomycotina</taxon>
        <taxon>Sordariomycetes</taxon>
        <taxon>Hypocreomycetidae</taxon>
        <taxon>Hypocreales</taxon>
        <taxon>Hypocreaceae</taxon>
        <taxon>Trichoderma</taxon>
    </lineage>
</organism>
<dbReference type="STRING" id="983964.A0A2T4A967"/>
<accession>A0A2T4A967</accession>
<keyword evidence="1" id="KW-0596">Phosphopantetheine</keyword>
<evidence type="ECO:0000313" key="4">
    <source>
        <dbReference type="EMBL" id="PTB53478.1"/>
    </source>
</evidence>
<dbReference type="InterPro" id="IPR020806">
    <property type="entry name" value="PKS_PP-bd"/>
</dbReference>
<dbReference type="InterPro" id="IPR036736">
    <property type="entry name" value="ACP-like_sf"/>
</dbReference>
<reference evidence="4 5" key="1">
    <citation type="submission" date="2016-07" db="EMBL/GenBank/DDBJ databases">
        <title>Multiple horizontal gene transfer events from other fungi enriched the ability of initially mycotrophic Trichoderma (Ascomycota) to feed on dead plant biomass.</title>
        <authorList>
            <consortium name="DOE Joint Genome Institute"/>
            <person name="Aerts A."/>
            <person name="Atanasova L."/>
            <person name="Chenthamara K."/>
            <person name="Zhang J."/>
            <person name="Grujic M."/>
            <person name="Henrissat B."/>
            <person name="Kuo A."/>
            <person name="Salamov A."/>
            <person name="Lipzen A."/>
            <person name="Labutti K."/>
            <person name="Barry K."/>
            <person name="Miao Y."/>
            <person name="Rahimi M.J."/>
            <person name="Shen Q."/>
            <person name="Grigoriev I.V."/>
            <person name="Kubicek C.P."/>
            <person name="Druzhinina I.S."/>
        </authorList>
    </citation>
    <scope>NUCLEOTIDE SEQUENCE [LARGE SCALE GENOMIC DNA]</scope>
    <source>
        <strain evidence="4 5">CBS 226.95</strain>
    </source>
</reference>
<evidence type="ECO:0000313" key="5">
    <source>
        <dbReference type="Proteomes" id="UP000241690"/>
    </source>
</evidence>
<feature type="domain" description="Carrier" evidence="3">
    <location>
        <begin position="133"/>
        <end position="207"/>
    </location>
</feature>
<dbReference type="GeneID" id="36624704"/>
<sequence length="216" mass="23950">MNGSNSNSIIIRKCIDGSIWQWLPCIERFYRLSDDKLYCTTQCMMNMIEQKKKRNKLKTMHDVRTPATAEESGLTNAALYKQRRMPVPSYLNLPLFRHLHSETSAANDAVEDDPILLVPIQLAAATAIDEAFVIVSNEIRLKLSKLLSMAADDIDPGKSISSNGVDSLVATEFRTWLAKTLKADLPMIDIMGTSGILTFSEKVVGLSKLVQIASSS</sequence>
<keyword evidence="5" id="KW-1185">Reference proteome</keyword>
<protein>
    <recommendedName>
        <fullName evidence="3">Carrier domain-containing protein</fullName>
    </recommendedName>
</protein>
<proteinExistence type="predicted"/>